<evidence type="ECO:0000256" key="6">
    <source>
        <dbReference type="ARBA" id="ARBA00022960"/>
    </source>
</evidence>
<comment type="similarity">
    <text evidence="2">Belongs to the YkuD family.</text>
</comment>
<dbReference type="InterPro" id="IPR038063">
    <property type="entry name" value="Transpep_catalytic_dom"/>
</dbReference>
<dbReference type="Gene3D" id="2.40.440.10">
    <property type="entry name" value="L,D-transpeptidase catalytic domain-like"/>
    <property type="match status" value="1"/>
</dbReference>
<dbReference type="GO" id="GO:0008360">
    <property type="term" value="P:regulation of cell shape"/>
    <property type="evidence" value="ECO:0007669"/>
    <property type="project" value="UniProtKB-UniRule"/>
</dbReference>
<evidence type="ECO:0000313" key="13">
    <source>
        <dbReference type="Proteomes" id="UP000252023"/>
    </source>
</evidence>
<dbReference type="GO" id="GO:0005576">
    <property type="term" value="C:extracellular region"/>
    <property type="evidence" value="ECO:0007669"/>
    <property type="project" value="TreeGrafter"/>
</dbReference>
<dbReference type="EMBL" id="CP030918">
    <property type="protein sequence ID" value="AXC48537.1"/>
    <property type="molecule type" value="Genomic_DNA"/>
</dbReference>
<evidence type="ECO:0000259" key="11">
    <source>
        <dbReference type="PROSITE" id="PS52029"/>
    </source>
</evidence>
<dbReference type="InterPro" id="IPR006311">
    <property type="entry name" value="TAT_signal"/>
</dbReference>
<feature type="domain" description="L,D-TPase catalytic" evidence="11">
    <location>
        <begin position="90"/>
        <end position="221"/>
    </location>
</feature>
<feature type="signal peptide" evidence="10">
    <location>
        <begin position="1"/>
        <end position="33"/>
    </location>
</feature>
<dbReference type="PROSITE" id="PS52029">
    <property type="entry name" value="LD_TPASE"/>
    <property type="match status" value="1"/>
</dbReference>
<evidence type="ECO:0000256" key="5">
    <source>
        <dbReference type="ARBA" id="ARBA00022801"/>
    </source>
</evidence>
<evidence type="ECO:0000256" key="8">
    <source>
        <dbReference type="ARBA" id="ARBA00023316"/>
    </source>
</evidence>
<organism evidence="12 13">
    <name type="scientific">Paracoccus suum</name>
    <dbReference type="NCBI Taxonomy" id="2259340"/>
    <lineage>
        <taxon>Bacteria</taxon>
        <taxon>Pseudomonadati</taxon>
        <taxon>Pseudomonadota</taxon>
        <taxon>Alphaproteobacteria</taxon>
        <taxon>Rhodobacterales</taxon>
        <taxon>Paracoccaceae</taxon>
        <taxon>Paracoccus</taxon>
    </lineage>
</organism>
<keyword evidence="10" id="KW-0732">Signal</keyword>
<dbReference type="OrthoDB" id="9795305at2"/>
<accession>A0A344PGN2</accession>
<keyword evidence="4" id="KW-0808">Transferase</keyword>
<dbReference type="GO" id="GO:0016757">
    <property type="term" value="F:glycosyltransferase activity"/>
    <property type="evidence" value="ECO:0007669"/>
    <property type="project" value="UniProtKB-KW"/>
</dbReference>
<dbReference type="PANTHER" id="PTHR30582:SF24">
    <property type="entry name" value="L,D-TRANSPEPTIDASE ERFK_SRFK-RELATED"/>
    <property type="match status" value="1"/>
</dbReference>
<dbReference type="KEGG" id="pars:DRW48_01430"/>
<gene>
    <name evidence="12" type="ORF">DRW48_01430</name>
</gene>
<proteinExistence type="inferred from homology"/>
<dbReference type="SUPFAM" id="SSF141523">
    <property type="entry name" value="L,D-transpeptidase catalytic domain-like"/>
    <property type="match status" value="1"/>
</dbReference>
<dbReference type="Pfam" id="PF03734">
    <property type="entry name" value="YkuD"/>
    <property type="match status" value="1"/>
</dbReference>
<dbReference type="GO" id="GO:0071555">
    <property type="term" value="P:cell wall organization"/>
    <property type="evidence" value="ECO:0007669"/>
    <property type="project" value="UniProtKB-UniRule"/>
</dbReference>
<feature type="active site" description="Nucleophile" evidence="9">
    <location>
        <position position="197"/>
    </location>
</feature>
<reference evidence="13" key="1">
    <citation type="submission" date="2018-07" db="EMBL/GenBank/DDBJ databases">
        <title>Genome sequencing of Paracoccus sp. SC2-6.</title>
        <authorList>
            <person name="Heo J."/>
            <person name="Kim S.-J."/>
            <person name="Kwon S.-W."/>
        </authorList>
    </citation>
    <scope>NUCLEOTIDE SEQUENCE [LARGE SCALE GENOMIC DNA]</scope>
    <source>
        <strain evidence="13">SC2-6</strain>
    </source>
</reference>
<evidence type="ECO:0000256" key="9">
    <source>
        <dbReference type="PROSITE-ProRule" id="PRU01373"/>
    </source>
</evidence>
<keyword evidence="6 9" id="KW-0133">Cell shape</keyword>
<dbReference type="RefSeq" id="WP_114074857.1">
    <property type="nucleotide sequence ID" value="NZ_CP030918.1"/>
</dbReference>
<sequence length="221" mass="24040">MTDPVSIPVSRRRLLTSAAVGAGAAVIGFPALAQGFDPYTGAPLQGAPAAGATPDAGVVQVDPNADSRHNISSWRAHADWRPYFSNLTNGAILVDITSRALTFWSEDESVVKVYPTSVPVSSDLTRRGRTEIIKKVEGPTWAPTPEMKKRNPEWPDFVPAGPDNPLGTHALWLSWQYYRIHGTHDTRKIGRKSSNGCVGLYNEHIKELFGLTTIGTQVLLI</sequence>
<evidence type="ECO:0000313" key="12">
    <source>
        <dbReference type="EMBL" id="AXC48537.1"/>
    </source>
</evidence>
<evidence type="ECO:0000256" key="3">
    <source>
        <dbReference type="ARBA" id="ARBA00022676"/>
    </source>
</evidence>
<keyword evidence="8 9" id="KW-0961">Cell wall biogenesis/degradation</keyword>
<evidence type="ECO:0000256" key="4">
    <source>
        <dbReference type="ARBA" id="ARBA00022679"/>
    </source>
</evidence>
<dbReference type="InterPro" id="IPR005490">
    <property type="entry name" value="LD_TPept_cat_dom"/>
</dbReference>
<evidence type="ECO:0000256" key="1">
    <source>
        <dbReference type="ARBA" id="ARBA00004752"/>
    </source>
</evidence>
<comment type="pathway">
    <text evidence="1 9">Cell wall biogenesis; peptidoglycan biosynthesis.</text>
</comment>
<protein>
    <submittedName>
        <fullName evidence="12">L,D-transpeptidase</fullName>
    </submittedName>
</protein>
<keyword evidence="5" id="KW-0378">Hydrolase</keyword>
<dbReference type="Proteomes" id="UP000252023">
    <property type="component" value="Chromosome"/>
</dbReference>
<dbReference type="InterPro" id="IPR050979">
    <property type="entry name" value="LD-transpeptidase"/>
</dbReference>
<evidence type="ECO:0000256" key="2">
    <source>
        <dbReference type="ARBA" id="ARBA00005992"/>
    </source>
</evidence>
<keyword evidence="13" id="KW-1185">Reference proteome</keyword>
<dbReference type="AlphaFoldDB" id="A0A344PGN2"/>
<dbReference type="GO" id="GO:0071972">
    <property type="term" value="F:peptidoglycan L,D-transpeptidase activity"/>
    <property type="evidence" value="ECO:0007669"/>
    <property type="project" value="TreeGrafter"/>
</dbReference>
<dbReference type="PROSITE" id="PS51318">
    <property type="entry name" value="TAT"/>
    <property type="match status" value="1"/>
</dbReference>
<keyword evidence="3" id="KW-0328">Glycosyltransferase</keyword>
<feature type="chain" id="PRO_5016674428" evidence="10">
    <location>
        <begin position="34"/>
        <end position="221"/>
    </location>
</feature>
<dbReference type="PANTHER" id="PTHR30582">
    <property type="entry name" value="L,D-TRANSPEPTIDASE"/>
    <property type="match status" value="1"/>
</dbReference>
<keyword evidence="7 9" id="KW-0573">Peptidoglycan synthesis</keyword>
<dbReference type="GO" id="GO:0018104">
    <property type="term" value="P:peptidoglycan-protein cross-linking"/>
    <property type="evidence" value="ECO:0007669"/>
    <property type="project" value="TreeGrafter"/>
</dbReference>
<feature type="active site" description="Proton donor/acceptor" evidence="9">
    <location>
        <position position="181"/>
    </location>
</feature>
<name>A0A344PGN2_9RHOB</name>
<dbReference type="CDD" id="cd16913">
    <property type="entry name" value="YkuD_like"/>
    <property type="match status" value="1"/>
</dbReference>
<dbReference type="UniPathway" id="UPA00219"/>
<evidence type="ECO:0000256" key="7">
    <source>
        <dbReference type="ARBA" id="ARBA00022984"/>
    </source>
</evidence>
<evidence type="ECO:0000256" key="10">
    <source>
        <dbReference type="SAM" id="SignalP"/>
    </source>
</evidence>